<evidence type="ECO:0000313" key="1">
    <source>
        <dbReference type="EMBL" id="MFC7354496.1"/>
    </source>
</evidence>
<dbReference type="EMBL" id="JBHTCK010000009">
    <property type="protein sequence ID" value="MFC7354496.1"/>
    <property type="molecule type" value="Genomic_DNA"/>
</dbReference>
<proteinExistence type="predicted"/>
<dbReference type="Proteomes" id="UP001596509">
    <property type="component" value="Unassembled WGS sequence"/>
</dbReference>
<comment type="caution">
    <text evidence="1">The sequence shown here is derived from an EMBL/GenBank/DDBJ whole genome shotgun (WGS) entry which is preliminary data.</text>
</comment>
<organism evidence="1 2">
    <name type="scientific">Streptomyces caviscabies</name>
    <dbReference type="NCBI Taxonomy" id="90079"/>
    <lineage>
        <taxon>Bacteria</taxon>
        <taxon>Bacillati</taxon>
        <taxon>Actinomycetota</taxon>
        <taxon>Actinomycetes</taxon>
        <taxon>Kitasatosporales</taxon>
        <taxon>Streptomycetaceae</taxon>
        <taxon>Streptomyces</taxon>
    </lineage>
</organism>
<sequence>MSTNSLTARHGIEVAYTLKYFTERIPATFVYADINVEQTTLLSGTRGAQISGRFTLIPTHPFPYGPERKSLVATMESTLLLRDHTPGTLTALDRYLHERTGGMIGALSHTIRGAAIDAVLTGTEKIAKESLAVVPLDYASETHGAAPQTVG</sequence>
<dbReference type="RefSeq" id="WP_319286859.1">
    <property type="nucleotide sequence ID" value="NZ_JBHTCK010000009.1"/>
</dbReference>
<accession>A0ABW2MHX4</accession>
<protein>
    <submittedName>
        <fullName evidence="1">Uncharacterized protein</fullName>
    </submittedName>
</protein>
<evidence type="ECO:0000313" key="2">
    <source>
        <dbReference type="Proteomes" id="UP001596509"/>
    </source>
</evidence>
<name>A0ABW2MHX4_9ACTN</name>
<gene>
    <name evidence="1" type="ORF">ACFQW9_27975</name>
</gene>
<keyword evidence="2" id="KW-1185">Reference proteome</keyword>
<reference evidence="2" key="1">
    <citation type="journal article" date="2019" name="Int. J. Syst. Evol. Microbiol.">
        <title>The Global Catalogue of Microorganisms (GCM) 10K type strain sequencing project: providing services to taxonomists for standard genome sequencing and annotation.</title>
        <authorList>
            <consortium name="The Broad Institute Genomics Platform"/>
            <consortium name="The Broad Institute Genome Sequencing Center for Infectious Disease"/>
            <person name="Wu L."/>
            <person name="Ma J."/>
        </authorList>
    </citation>
    <scope>NUCLEOTIDE SEQUENCE [LARGE SCALE GENOMIC DNA]</scope>
    <source>
        <strain evidence="2">ICMP 19430</strain>
    </source>
</reference>